<feature type="transmembrane region" description="Helical" evidence="1">
    <location>
        <begin position="16"/>
        <end position="34"/>
    </location>
</feature>
<name>A0ABW3FU88_9PSEU</name>
<proteinExistence type="predicted"/>
<evidence type="ECO:0000256" key="1">
    <source>
        <dbReference type="SAM" id="Phobius"/>
    </source>
</evidence>
<protein>
    <submittedName>
        <fullName evidence="2">Uncharacterized protein</fullName>
    </submittedName>
</protein>
<accession>A0ABW3FU88</accession>
<keyword evidence="1" id="KW-1133">Transmembrane helix</keyword>
<evidence type="ECO:0000313" key="2">
    <source>
        <dbReference type="EMBL" id="MFD0920384.1"/>
    </source>
</evidence>
<keyword evidence="1" id="KW-0472">Membrane</keyword>
<gene>
    <name evidence="2" type="ORF">ACFQ16_11590</name>
</gene>
<reference evidence="3" key="1">
    <citation type="journal article" date="2019" name="Int. J. Syst. Evol. Microbiol.">
        <title>The Global Catalogue of Microorganisms (GCM) 10K type strain sequencing project: providing services to taxonomists for standard genome sequencing and annotation.</title>
        <authorList>
            <consortium name="The Broad Institute Genomics Platform"/>
            <consortium name="The Broad Institute Genome Sequencing Center for Infectious Disease"/>
            <person name="Wu L."/>
            <person name="Ma J."/>
        </authorList>
    </citation>
    <scope>NUCLEOTIDE SEQUENCE [LARGE SCALE GENOMIC DNA]</scope>
    <source>
        <strain evidence="3">CCUG 56401</strain>
    </source>
</reference>
<dbReference type="Proteomes" id="UP001597018">
    <property type="component" value="Unassembled WGS sequence"/>
</dbReference>
<evidence type="ECO:0000313" key="3">
    <source>
        <dbReference type="Proteomes" id="UP001597018"/>
    </source>
</evidence>
<keyword evidence="3" id="KW-1185">Reference proteome</keyword>
<dbReference type="RefSeq" id="WP_345600755.1">
    <property type="nucleotide sequence ID" value="NZ_BAABLT010000017.1"/>
</dbReference>
<organism evidence="2 3">
    <name type="scientific">Saccharopolyspora rosea</name>
    <dbReference type="NCBI Taxonomy" id="524884"/>
    <lineage>
        <taxon>Bacteria</taxon>
        <taxon>Bacillati</taxon>
        <taxon>Actinomycetota</taxon>
        <taxon>Actinomycetes</taxon>
        <taxon>Pseudonocardiales</taxon>
        <taxon>Pseudonocardiaceae</taxon>
        <taxon>Saccharopolyspora</taxon>
    </lineage>
</organism>
<sequence length="251" mass="27364">MSKPRHRAPSLEKRQWVYWAVAAFAVPLVLAVPIGGASALLVGLLVVCFVAGSLCNAWLLARSPRRDVTPLVLRGVSEPKAIEGTAEQPVHTGRPVEPVRQQPVRRAMPMSSSDRPAFASGDSEGYLEVAVLVSANRPPMDPAEGTPTVTAPVVYDDGARTPREIPVQSEPEEDVSQFGTPGPYPGSVLPKANGRAPHSSYRVKGNTRSMRYHTMQSPYYERTKAGVWFRSTADAERAGFEPWNKHLQASR</sequence>
<keyword evidence="1" id="KW-0812">Transmembrane</keyword>
<feature type="transmembrane region" description="Helical" evidence="1">
    <location>
        <begin position="40"/>
        <end position="61"/>
    </location>
</feature>
<comment type="caution">
    <text evidence="2">The sequence shown here is derived from an EMBL/GenBank/DDBJ whole genome shotgun (WGS) entry which is preliminary data.</text>
</comment>
<dbReference type="EMBL" id="JBHTIW010000006">
    <property type="protein sequence ID" value="MFD0920384.1"/>
    <property type="molecule type" value="Genomic_DNA"/>
</dbReference>